<keyword evidence="2" id="KW-1185">Reference proteome</keyword>
<dbReference type="Pfam" id="PF19611">
    <property type="entry name" value="DUF6116"/>
    <property type="match status" value="1"/>
</dbReference>
<comment type="caution">
    <text evidence="1">The sequence shown here is derived from an EMBL/GenBank/DDBJ whole genome shotgun (WGS) entry which is preliminary data.</text>
</comment>
<evidence type="ECO:0000313" key="2">
    <source>
        <dbReference type="Proteomes" id="UP000781710"/>
    </source>
</evidence>
<organism evidence="1 2">
    <name type="scientific">Pseudoxanthomonas japonensis</name>
    <dbReference type="NCBI Taxonomy" id="69284"/>
    <lineage>
        <taxon>Bacteria</taxon>
        <taxon>Pseudomonadati</taxon>
        <taxon>Pseudomonadota</taxon>
        <taxon>Gammaproteobacteria</taxon>
        <taxon>Lysobacterales</taxon>
        <taxon>Lysobacteraceae</taxon>
        <taxon>Pseudoxanthomonas</taxon>
    </lineage>
</organism>
<dbReference type="RefSeq" id="WP_162336448.1">
    <property type="nucleotide sequence ID" value="NZ_BOUK01000005.1"/>
</dbReference>
<sequence length="72" mass="8342">MPNPLLLPLLEWARKLRYPTLFKITAALFLVTLFLPDPFPFVDEILFGLGTLLLANWKRRKEPPPAIEPSQR</sequence>
<protein>
    <recommendedName>
        <fullName evidence="3">Transmembrane protein</fullName>
    </recommendedName>
</protein>
<reference evidence="1 2" key="1">
    <citation type="submission" date="2017-10" db="EMBL/GenBank/DDBJ databases">
        <title>Whole genome sequencing of members of genus Pseudoxanthomonas.</title>
        <authorList>
            <person name="Kumar S."/>
            <person name="Bansal K."/>
            <person name="Kaur A."/>
            <person name="Patil P."/>
            <person name="Sharma S."/>
            <person name="Patil P.B."/>
        </authorList>
    </citation>
    <scope>NUCLEOTIDE SEQUENCE [LARGE SCALE GENOMIC DNA]</scope>
    <source>
        <strain evidence="1 2">DSM 17109</strain>
    </source>
</reference>
<evidence type="ECO:0000313" key="1">
    <source>
        <dbReference type="EMBL" id="KAF1727100.1"/>
    </source>
</evidence>
<dbReference type="EMBL" id="PDWW01000002">
    <property type="protein sequence ID" value="KAF1727100.1"/>
    <property type="molecule type" value="Genomic_DNA"/>
</dbReference>
<name>A0ABQ6ZLK5_9GAMM</name>
<dbReference type="Proteomes" id="UP000781710">
    <property type="component" value="Unassembled WGS sequence"/>
</dbReference>
<dbReference type="InterPro" id="IPR046119">
    <property type="entry name" value="DUF6116"/>
</dbReference>
<gene>
    <name evidence="1" type="ORF">CSC78_03175</name>
</gene>
<evidence type="ECO:0008006" key="3">
    <source>
        <dbReference type="Google" id="ProtNLM"/>
    </source>
</evidence>
<accession>A0ABQ6ZLK5</accession>
<proteinExistence type="predicted"/>